<proteinExistence type="inferred from homology"/>
<name>A0ABX8TPX8_9CAUL</name>
<keyword evidence="5" id="KW-0482">Metalloprotease</keyword>
<evidence type="ECO:0000256" key="2">
    <source>
        <dbReference type="ARBA" id="ARBA00022723"/>
    </source>
</evidence>
<keyword evidence="2" id="KW-0479">Metal-binding</keyword>
<dbReference type="PROSITE" id="PS50249">
    <property type="entry name" value="MPN"/>
    <property type="match status" value="1"/>
</dbReference>
<evidence type="ECO:0000259" key="7">
    <source>
        <dbReference type="PROSITE" id="PS50249"/>
    </source>
</evidence>
<dbReference type="InterPro" id="IPR025657">
    <property type="entry name" value="RadC_JAB"/>
</dbReference>
<keyword evidence="9" id="KW-1185">Reference proteome</keyword>
<evidence type="ECO:0000256" key="1">
    <source>
        <dbReference type="ARBA" id="ARBA00022670"/>
    </source>
</evidence>
<dbReference type="CDD" id="cd08071">
    <property type="entry name" value="MPN_DUF2466"/>
    <property type="match status" value="1"/>
</dbReference>
<organism evidence="8 9">
    <name type="scientific">Brevundimonas nasdae</name>
    <dbReference type="NCBI Taxonomy" id="172043"/>
    <lineage>
        <taxon>Bacteria</taxon>
        <taxon>Pseudomonadati</taxon>
        <taxon>Pseudomonadota</taxon>
        <taxon>Alphaproteobacteria</taxon>
        <taxon>Caulobacterales</taxon>
        <taxon>Caulobacteraceae</taxon>
        <taxon>Brevundimonas</taxon>
    </lineage>
</organism>
<evidence type="ECO:0000256" key="5">
    <source>
        <dbReference type="ARBA" id="ARBA00023049"/>
    </source>
</evidence>
<dbReference type="InterPro" id="IPR001405">
    <property type="entry name" value="UPF0758"/>
</dbReference>
<accession>A0ABX8TPX8</accession>
<keyword evidence="8" id="KW-0614">Plasmid</keyword>
<dbReference type="PANTHER" id="PTHR30471">
    <property type="entry name" value="DNA REPAIR PROTEIN RADC"/>
    <property type="match status" value="1"/>
</dbReference>
<dbReference type="GeneID" id="94377273"/>
<keyword evidence="3" id="KW-0378">Hydrolase</keyword>
<dbReference type="InterPro" id="IPR037518">
    <property type="entry name" value="MPN"/>
</dbReference>
<dbReference type="PANTHER" id="PTHR30471:SF3">
    <property type="entry name" value="UPF0758 PROTEIN YEES-RELATED"/>
    <property type="match status" value="1"/>
</dbReference>
<dbReference type="EMBL" id="CP080035">
    <property type="protein sequence ID" value="QYC12418.1"/>
    <property type="molecule type" value="Genomic_DNA"/>
</dbReference>
<feature type="domain" description="MPN" evidence="7">
    <location>
        <begin position="106"/>
        <end position="234"/>
    </location>
</feature>
<geneLocation type="plasmid" evidence="8 9">
    <name>unnamed1</name>
</geneLocation>
<sequence length="234" mass="25859">MSKQLSLALREASAVFQPADQIDWPSRAVTAAPLDLECLNDHEVLSRMLASVGAEVAASAVLYAFPTIAEAATSSRAEFVARTGIDHHVHDLLQLAHEIGARVSRSSFDRQALSSFTVVQDYLQVRMGHLPIEQFRVLFLDRKNHLIEDNPMWTGTVDHCPVYPREIIRRAIELGSNAIVVSHNHPSGDCTPSEADIKMTKQIIKAAAVFDIKVHDHIIVSRGTFCSFKVKGLI</sequence>
<dbReference type="NCBIfam" id="TIGR00608">
    <property type="entry name" value="radc"/>
    <property type="match status" value="1"/>
</dbReference>
<gene>
    <name evidence="8" type="primary">radC</name>
    <name evidence="8" type="ORF">KWG56_18415</name>
</gene>
<dbReference type="PROSITE" id="PS01302">
    <property type="entry name" value="UPF0758"/>
    <property type="match status" value="1"/>
</dbReference>
<dbReference type="InterPro" id="IPR020891">
    <property type="entry name" value="UPF0758_CS"/>
</dbReference>
<comment type="similarity">
    <text evidence="6">Belongs to the UPF0758 family.</text>
</comment>
<keyword evidence="1" id="KW-0645">Protease</keyword>
<dbReference type="Pfam" id="PF04002">
    <property type="entry name" value="RadC"/>
    <property type="match status" value="1"/>
</dbReference>
<evidence type="ECO:0000313" key="8">
    <source>
        <dbReference type="EMBL" id="QYC12418.1"/>
    </source>
</evidence>
<keyword evidence="4" id="KW-0862">Zinc</keyword>
<protein>
    <submittedName>
        <fullName evidence="8">DNA repair protein RadC</fullName>
    </submittedName>
</protein>
<evidence type="ECO:0000256" key="6">
    <source>
        <dbReference type="RuleBase" id="RU003797"/>
    </source>
</evidence>
<evidence type="ECO:0000256" key="4">
    <source>
        <dbReference type="ARBA" id="ARBA00022833"/>
    </source>
</evidence>
<dbReference type="RefSeq" id="WP_219373728.1">
    <property type="nucleotide sequence ID" value="NZ_CP080035.1"/>
</dbReference>
<evidence type="ECO:0000313" key="9">
    <source>
        <dbReference type="Proteomes" id="UP000824334"/>
    </source>
</evidence>
<reference evidence="8 9" key="1">
    <citation type="submission" date="2021-07" db="EMBL/GenBank/DDBJ databases">
        <title>Isolation and characterization of bacteria from a gold mining with a capacity of golden bioaccumulation.</title>
        <authorList>
            <person name="Yang X.J."/>
        </authorList>
    </citation>
    <scope>NUCLEOTIDE SEQUENCE [LARGE SCALE GENOMIC DNA]</scope>
    <source>
        <strain evidence="8 9">Au29</strain>
        <plasmid evidence="8 9">unnamed1</plasmid>
    </source>
</reference>
<dbReference type="Proteomes" id="UP000824334">
    <property type="component" value="Plasmid unnamed1"/>
</dbReference>
<evidence type="ECO:0000256" key="3">
    <source>
        <dbReference type="ARBA" id="ARBA00022801"/>
    </source>
</evidence>